<feature type="compositionally biased region" description="Low complexity" evidence="1">
    <location>
        <begin position="167"/>
        <end position="178"/>
    </location>
</feature>
<evidence type="ECO:0000256" key="1">
    <source>
        <dbReference type="SAM" id="MobiDB-lite"/>
    </source>
</evidence>
<dbReference type="AlphaFoldDB" id="A0AAD7BPQ7"/>
<feature type="compositionally biased region" description="Polar residues" evidence="1">
    <location>
        <begin position="179"/>
        <end position="199"/>
    </location>
</feature>
<comment type="caution">
    <text evidence="2">The sequence shown here is derived from an EMBL/GenBank/DDBJ whole genome shotgun (WGS) entry which is preliminary data.</text>
</comment>
<feature type="region of interest" description="Disordered" evidence="1">
    <location>
        <begin position="238"/>
        <end position="275"/>
    </location>
</feature>
<reference evidence="2" key="1">
    <citation type="submission" date="2023-03" db="EMBL/GenBank/DDBJ databases">
        <title>Massive genome expansion in bonnet fungi (Mycena s.s.) driven by repeated elements and novel gene families across ecological guilds.</title>
        <authorList>
            <consortium name="Lawrence Berkeley National Laboratory"/>
            <person name="Harder C.B."/>
            <person name="Miyauchi S."/>
            <person name="Viragh M."/>
            <person name="Kuo A."/>
            <person name="Thoen E."/>
            <person name="Andreopoulos B."/>
            <person name="Lu D."/>
            <person name="Skrede I."/>
            <person name="Drula E."/>
            <person name="Henrissat B."/>
            <person name="Morin E."/>
            <person name="Kohler A."/>
            <person name="Barry K."/>
            <person name="LaButti K."/>
            <person name="Morin E."/>
            <person name="Salamov A."/>
            <person name="Lipzen A."/>
            <person name="Mereny Z."/>
            <person name="Hegedus B."/>
            <person name="Baldrian P."/>
            <person name="Stursova M."/>
            <person name="Weitz H."/>
            <person name="Taylor A."/>
            <person name="Grigoriev I.V."/>
            <person name="Nagy L.G."/>
            <person name="Martin F."/>
            <person name="Kauserud H."/>
        </authorList>
    </citation>
    <scope>NUCLEOTIDE SEQUENCE</scope>
    <source>
        <strain evidence="2">9284</strain>
    </source>
</reference>
<keyword evidence="3" id="KW-1185">Reference proteome</keyword>
<dbReference type="EMBL" id="JARKIF010000011">
    <property type="protein sequence ID" value="KAJ7627134.1"/>
    <property type="molecule type" value="Genomic_DNA"/>
</dbReference>
<accession>A0AAD7BPQ7</accession>
<feature type="region of interest" description="Disordered" evidence="1">
    <location>
        <begin position="120"/>
        <end position="199"/>
    </location>
</feature>
<proteinExistence type="predicted"/>
<feature type="compositionally biased region" description="Basic residues" evidence="1">
    <location>
        <begin position="144"/>
        <end position="153"/>
    </location>
</feature>
<dbReference type="Proteomes" id="UP001221142">
    <property type="component" value="Unassembled WGS sequence"/>
</dbReference>
<gene>
    <name evidence="2" type="ORF">FB45DRAFT_920712</name>
</gene>
<sequence>MAPHVPDEIIHAILEPILRVPDAAFSCTAVDESPFAARRQSTSTLLLVCKSWLHICTPLLYNVVVLRSTAQAQSLLAINPGGPCSSIQHLDAHSTRAARVLLELPGTFRLAIQCMLPVTPSSSGTRARQLEPPMFSDPPTYIPHHPKLQRHSSRSLERLEQPNPLQSSTHAHSSSSSSNIRSNPLECTSHGSSQLDLNNSGLEVGSSRFEGSASTRRLEQLDACLERLEQTERARFSEFSIQRKSEMTSGSSHSASSGGSSEKIARVGPRLVQVA</sequence>
<name>A0AAD7BPQ7_9AGAR</name>
<evidence type="ECO:0000313" key="3">
    <source>
        <dbReference type="Proteomes" id="UP001221142"/>
    </source>
</evidence>
<protein>
    <submittedName>
        <fullName evidence="2">Uncharacterized protein</fullName>
    </submittedName>
</protein>
<organism evidence="2 3">
    <name type="scientific">Roridomyces roridus</name>
    <dbReference type="NCBI Taxonomy" id="1738132"/>
    <lineage>
        <taxon>Eukaryota</taxon>
        <taxon>Fungi</taxon>
        <taxon>Dikarya</taxon>
        <taxon>Basidiomycota</taxon>
        <taxon>Agaricomycotina</taxon>
        <taxon>Agaricomycetes</taxon>
        <taxon>Agaricomycetidae</taxon>
        <taxon>Agaricales</taxon>
        <taxon>Marasmiineae</taxon>
        <taxon>Mycenaceae</taxon>
        <taxon>Roridomyces</taxon>
    </lineage>
</organism>
<feature type="compositionally biased region" description="Low complexity" evidence="1">
    <location>
        <begin position="249"/>
        <end position="261"/>
    </location>
</feature>
<evidence type="ECO:0000313" key="2">
    <source>
        <dbReference type="EMBL" id="KAJ7627134.1"/>
    </source>
</evidence>